<keyword evidence="5 9" id="KW-0812">Transmembrane</keyword>
<dbReference type="NCBIfam" id="TIGR00410">
    <property type="entry name" value="lacE"/>
    <property type="match status" value="1"/>
</dbReference>
<feature type="transmembrane region" description="Helical" evidence="9">
    <location>
        <begin position="248"/>
        <end position="268"/>
    </location>
</feature>
<feature type="transmembrane region" description="Helical" evidence="9">
    <location>
        <begin position="378"/>
        <end position="405"/>
    </location>
</feature>
<keyword evidence="3 8" id="KW-1003">Cell membrane</keyword>
<keyword evidence="2 8" id="KW-0813">Transport</keyword>
<accession>A0A9W5Y0B9</accession>
<feature type="transmembrane region" description="Helical" evidence="9">
    <location>
        <begin position="274"/>
        <end position="301"/>
    </location>
</feature>
<feature type="transmembrane region" description="Helical" evidence="9">
    <location>
        <begin position="222"/>
        <end position="241"/>
    </location>
</feature>
<evidence type="ECO:0000259" key="10">
    <source>
        <dbReference type="PROSITE" id="PS51105"/>
    </source>
</evidence>
<keyword evidence="6 9" id="KW-1133">Transmembrane helix</keyword>
<feature type="transmembrane region" description="Helical" evidence="9">
    <location>
        <begin position="338"/>
        <end position="357"/>
    </location>
</feature>
<evidence type="ECO:0000256" key="9">
    <source>
        <dbReference type="SAM" id="Phobius"/>
    </source>
</evidence>
<dbReference type="Pfam" id="PF02378">
    <property type="entry name" value="PTS_EIIC"/>
    <property type="match status" value="1"/>
</dbReference>
<dbReference type="AlphaFoldDB" id="A0A9W5Y0B9"/>
<dbReference type="RefSeq" id="WP_261851280.1">
    <property type="nucleotide sequence ID" value="NZ_BQXY01000001.1"/>
</dbReference>
<evidence type="ECO:0000256" key="6">
    <source>
        <dbReference type="ARBA" id="ARBA00022989"/>
    </source>
</evidence>
<reference evidence="11" key="1">
    <citation type="journal article" date="2023" name="Int. J. Syst. Evol. Microbiol.">
        <title>&lt;i&gt;Clostridium folliculivorans&lt;/i&gt; sp. nov., isolated from soil samples of an organic paddy in Japan.</title>
        <authorList>
            <person name="Tazawa J."/>
            <person name="Kobayashi H."/>
            <person name="Tanizawa Y."/>
            <person name="Uchino A."/>
            <person name="Tanaka F."/>
            <person name="Urashima Y."/>
            <person name="Miura S."/>
            <person name="Sakamoto M."/>
            <person name="Ohkuma M."/>
            <person name="Tohno M."/>
        </authorList>
    </citation>
    <scope>NUCLEOTIDE SEQUENCE</scope>
    <source>
        <strain evidence="11">D1-1</strain>
    </source>
</reference>
<sequence length="426" mass="45873">MSNIMQTMEQKVMPPMTKLNNNKVIKALTMGMMATMPLTLGTCLVAIAANFPMKAWSDLLAKTGIGVQMNAVINGTTQLMALYIVIAIAFNYAKIKGHDGMTASMLSLGSFIVLMPQQVMVDKTSILALTKDYLGSTAIFGGMVIALLITALYCHLDKKGLVIKMPDSVPEMVSKSLSPTFIAMIIFLIVLLVRIGFAATPYGNIFDFITKTVGLPIMKFGASPWSVVVVFIIINFLWFFGIHPNTILSVYMPVLITAGTANITAFQSGKPLPYFAFSALAAYIGLGGAGSTLGLAICMLTGRSERYKTMGKLSIVPSIFNINEPLIFGVPIMFNPVYFIPMILSTPVGAAVGLVFIKLGAHAKMNPTIQLPWTMPQPVAAAISTGLFAALGVCCAVAAVTLLYFPFFKYADRQALKEEQEEVIAV</sequence>
<evidence type="ECO:0000256" key="5">
    <source>
        <dbReference type="ARBA" id="ARBA00022692"/>
    </source>
</evidence>
<feature type="transmembrane region" description="Helical" evidence="9">
    <location>
        <begin position="133"/>
        <end position="156"/>
    </location>
</feature>
<dbReference type="GO" id="GO:0008982">
    <property type="term" value="F:protein-N(PI)-phosphohistidine-sugar phosphotransferase activity"/>
    <property type="evidence" value="ECO:0007669"/>
    <property type="project" value="UniProtKB-UniRule"/>
</dbReference>
<evidence type="ECO:0000256" key="1">
    <source>
        <dbReference type="ARBA" id="ARBA00004651"/>
    </source>
</evidence>
<evidence type="ECO:0000256" key="2">
    <source>
        <dbReference type="ARBA" id="ARBA00022448"/>
    </source>
</evidence>
<dbReference type="GO" id="GO:0005886">
    <property type="term" value="C:plasma membrane"/>
    <property type="evidence" value="ECO:0007669"/>
    <property type="project" value="UniProtKB-SubCell"/>
</dbReference>
<comment type="function">
    <text evidence="8">The phosphoenolpyruvate-dependent sugar phosphotransferase system (PTS), a major carbohydrate active -transport system, catalyzes the phosphorylation of incoming sugar substrates concomitant with their translocation across the cell membrane.</text>
</comment>
<feature type="transmembrane region" description="Helical" evidence="9">
    <location>
        <begin position="67"/>
        <end position="90"/>
    </location>
</feature>
<dbReference type="PROSITE" id="PS51105">
    <property type="entry name" value="PTS_EIIC_TYPE_3"/>
    <property type="match status" value="1"/>
</dbReference>
<feature type="domain" description="PTS EIIC type-3" evidence="10">
    <location>
        <begin position="8"/>
        <end position="407"/>
    </location>
</feature>
<dbReference type="PANTHER" id="PTHR33989">
    <property type="match status" value="1"/>
</dbReference>
<comment type="caution">
    <text evidence="11">The sequence shown here is derived from an EMBL/GenBank/DDBJ whole genome shotgun (WGS) entry which is preliminary data.</text>
</comment>
<evidence type="ECO:0000313" key="12">
    <source>
        <dbReference type="Proteomes" id="UP001057868"/>
    </source>
</evidence>
<evidence type="ECO:0000256" key="3">
    <source>
        <dbReference type="ARBA" id="ARBA00022475"/>
    </source>
</evidence>
<dbReference type="Proteomes" id="UP001057868">
    <property type="component" value="Unassembled WGS sequence"/>
</dbReference>
<dbReference type="InterPro" id="IPR004501">
    <property type="entry name" value="PTS_EIIC_3"/>
</dbReference>
<dbReference type="PIRSF" id="PIRSF006351">
    <property type="entry name" value="PTS_EIIC-Cellobiose"/>
    <property type="match status" value="1"/>
</dbReference>
<name>A0A9W5Y0B9_9CLOT</name>
<comment type="subcellular location">
    <subcellularLocation>
        <location evidence="1">Cell membrane</location>
        <topology evidence="1">Multi-pass membrane protein</topology>
    </subcellularLocation>
</comment>
<evidence type="ECO:0000256" key="8">
    <source>
        <dbReference type="PIRNR" id="PIRNR006351"/>
    </source>
</evidence>
<dbReference type="InterPro" id="IPR003352">
    <property type="entry name" value="PTS_EIIC"/>
</dbReference>
<dbReference type="GO" id="GO:1901264">
    <property type="term" value="P:carbohydrate derivative transport"/>
    <property type="evidence" value="ECO:0007669"/>
    <property type="project" value="TreeGrafter"/>
</dbReference>
<evidence type="ECO:0000256" key="7">
    <source>
        <dbReference type="ARBA" id="ARBA00023136"/>
    </source>
</evidence>
<feature type="transmembrane region" description="Helical" evidence="9">
    <location>
        <begin position="177"/>
        <end position="202"/>
    </location>
</feature>
<gene>
    <name evidence="11" type="ORF">CFOLD11_10890</name>
</gene>
<organism evidence="11 12">
    <name type="scientific">Clostridium folliculivorans</name>
    <dbReference type="NCBI Taxonomy" id="2886038"/>
    <lineage>
        <taxon>Bacteria</taxon>
        <taxon>Bacillati</taxon>
        <taxon>Bacillota</taxon>
        <taxon>Clostridia</taxon>
        <taxon>Eubacteriales</taxon>
        <taxon>Clostridiaceae</taxon>
        <taxon>Clostridium</taxon>
    </lineage>
</organism>
<keyword evidence="12" id="KW-1185">Reference proteome</keyword>
<dbReference type="PANTHER" id="PTHR33989:SF4">
    <property type="entry name" value="PTS SYSTEM N,N'-DIACETYLCHITOBIOSE-SPECIFIC EIIC COMPONENT"/>
    <property type="match status" value="1"/>
</dbReference>
<dbReference type="InterPro" id="IPR004796">
    <property type="entry name" value="PTS_IIC_cello"/>
</dbReference>
<proteinExistence type="predicted"/>
<feature type="transmembrane region" description="Helical" evidence="9">
    <location>
        <begin position="102"/>
        <end position="121"/>
    </location>
</feature>
<keyword evidence="4 8" id="KW-0762">Sugar transport</keyword>
<protein>
    <recommendedName>
        <fullName evidence="8">Permease IIC component</fullName>
    </recommendedName>
</protein>
<dbReference type="EMBL" id="BQXY01000001">
    <property type="protein sequence ID" value="GKU24263.1"/>
    <property type="molecule type" value="Genomic_DNA"/>
</dbReference>
<evidence type="ECO:0000313" key="11">
    <source>
        <dbReference type="EMBL" id="GKU24263.1"/>
    </source>
</evidence>
<dbReference type="InterPro" id="IPR051088">
    <property type="entry name" value="PTS_Sugar-EIIC/EIIB"/>
</dbReference>
<keyword evidence="7 8" id="KW-0472">Membrane</keyword>
<feature type="transmembrane region" description="Helical" evidence="9">
    <location>
        <begin position="313"/>
        <end position="332"/>
    </location>
</feature>
<dbReference type="GO" id="GO:0009401">
    <property type="term" value="P:phosphoenolpyruvate-dependent sugar phosphotransferase system"/>
    <property type="evidence" value="ECO:0007669"/>
    <property type="project" value="InterPro"/>
</dbReference>
<evidence type="ECO:0000256" key="4">
    <source>
        <dbReference type="ARBA" id="ARBA00022597"/>
    </source>
</evidence>